<evidence type="ECO:0000313" key="1">
    <source>
        <dbReference type="EMBL" id="HHJ53815.1"/>
    </source>
</evidence>
<protein>
    <submittedName>
        <fullName evidence="1">Cyclase family protein</fullName>
    </submittedName>
</protein>
<organism evidence="1">
    <name type="scientific">Caldithrix abyssi</name>
    <dbReference type="NCBI Taxonomy" id="187145"/>
    <lineage>
        <taxon>Bacteria</taxon>
        <taxon>Pseudomonadati</taxon>
        <taxon>Calditrichota</taxon>
        <taxon>Calditrichia</taxon>
        <taxon>Calditrichales</taxon>
        <taxon>Calditrichaceae</taxon>
        <taxon>Caldithrix</taxon>
    </lineage>
</organism>
<dbReference type="PANTHER" id="PTHR31118:SF32">
    <property type="entry name" value="KYNURENINE FORMAMIDASE"/>
    <property type="match status" value="1"/>
</dbReference>
<dbReference type="PANTHER" id="PTHR31118">
    <property type="entry name" value="CYCLASE-LIKE PROTEIN 2"/>
    <property type="match status" value="1"/>
</dbReference>
<dbReference type="SUPFAM" id="SSF102198">
    <property type="entry name" value="Putative cyclase"/>
    <property type="match status" value="1"/>
</dbReference>
<comment type="caution">
    <text evidence="1">The sequence shown here is derived from an EMBL/GenBank/DDBJ whole genome shotgun (WGS) entry which is preliminary data.</text>
</comment>
<dbReference type="EMBL" id="DROD01000728">
    <property type="protein sequence ID" value="HHJ53815.1"/>
    <property type="molecule type" value="Genomic_DNA"/>
</dbReference>
<dbReference type="Pfam" id="PF04199">
    <property type="entry name" value="Cyclase"/>
    <property type="match status" value="1"/>
</dbReference>
<dbReference type="AlphaFoldDB" id="A0A7V5PS15"/>
<dbReference type="InterPro" id="IPR037175">
    <property type="entry name" value="KFase_sf"/>
</dbReference>
<accession>A0A7V5PS15</accession>
<sequence>MRSERMNKKSVPRVIDLSHFIEDHMPVFPGTPAARIKTLADLPEQGFREKAIALTSHTGTHLDVPAHIVKQGATLDDFPLTALMGRACLVEADVQTDLRISFASLSGLPEKGNCDFILLKTGWAQKWGSDAYFTVSPFLDEAFARQLTTLGLKGIGIDFPSVDAIDSRDLPVHKILLGARLVIMENLCCLEKLSVPVFTLIAFPLKIRQGDGAPARVAALLDPEEAR</sequence>
<dbReference type="GO" id="GO:0019441">
    <property type="term" value="P:L-tryptophan catabolic process to kynurenine"/>
    <property type="evidence" value="ECO:0007669"/>
    <property type="project" value="InterPro"/>
</dbReference>
<reference evidence="1" key="1">
    <citation type="journal article" date="2020" name="mSystems">
        <title>Genome- and Community-Level Interaction Insights into Carbon Utilization and Element Cycling Functions of Hydrothermarchaeota in Hydrothermal Sediment.</title>
        <authorList>
            <person name="Zhou Z."/>
            <person name="Liu Y."/>
            <person name="Xu W."/>
            <person name="Pan J."/>
            <person name="Luo Z.H."/>
            <person name="Li M."/>
        </authorList>
    </citation>
    <scope>NUCLEOTIDE SEQUENCE [LARGE SCALE GENOMIC DNA]</scope>
    <source>
        <strain evidence="1">HyVt-527</strain>
    </source>
</reference>
<dbReference type="GO" id="GO:0004061">
    <property type="term" value="F:arylformamidase activity"/>
    <property type="evidence" value="ECO:0007669"/>
    <property type="project" value="InterPro"/>
</dbReference>
<dbReference type="Gene3D" id="3.50.30.50">
    <property type="entry name" value="Putative cyclase"/>
    <property type="match status" value="1"/>
</dbReference>
<dbReference type="Proteomes" id="UP000886124">
    <property type="component" value="Unassembled WGS sequence"/>
</dbReference>
<name>A0A7V5PS15_CALAY</name>
<proteinExistence type="predicted"/>
<gene>
    <name evidence="1" type="ORF">ENJ89_11515</name>
</gene>
<dbReference type="InterPro" id="IPR007325">
    <property type="entry name" value="KFase/CYL"/>
</dbReference>